<dbReference type="Proteomes" id="UP000287233">
    <property type="component" value="Chromosome"/>
</dbReference>
<dbReference type="KEGG" id="bih:BIP78_0750"/>
<dbReference type="EMBL" id="CP034928">
    <property type="protein sequence ID" value="QAA76516.1"/>
    <property type="molecule type" value="Genomic_DNA"/>
</dbReference>
<dbReference type="AlphaFoldDB" id="A0A410FTY7"/>
<evidence type="ECO:0000256" key="1">
    <source>
        <dbReference type="ARBA" id="ARBA00004651"/>
    </source>
</evidence>
<feature type="transmembrane region" description="Helical" evidence="6">
    <location>
        <begin position="163"/>
        <end position="182"/>
    </location>
</feature>
<reference evidence="8" key="1">
    <citation type="submission" date="2018-12" db="EMBL/GenBank/DDBJ databases">
        <title>Complete genome sequence of an uncultured bacterium of the candidate phylum Bipolaricaulota.</title>
        <authorList>
            <person name="Kadnikov V.V."/>
            <person name="Mardanov A.V."/>
            <person name="Beletsky A.V."/>
            <person name="Frank Y.A."/>
            <person name="Karnachuk O.V."/>
            <person name="Ravin N.V."/>
        </authorList>
    </citation>
    <scope>NUCLEOTIDE SEQUENCE [LARGE SCALE GENOMIC DNA]</scope>
</reference>
<sequence>MNPGRQAGQRLKGPWTAGAGIARRGWAIAGVRYVLVLAIGLAAYAAVLLLAGKDPIQAYRDTFSFTLGSWYGFSEVVVRMIPLLLTAIAVALPSKLGLINVGGEGQLYMGAWLATWGAITFPTLPATAFIPLLIGLGFVGGGVWAAVAGFFRARGLVNETITTLLMNYVSPLIVGFFVYGAWRSREIGASAFPQSAAFPAAARLPRFFNSRIHLGLVLALVLLFLFWFVVEKTAWGLKMRAIGGNPEAARRLGIRLGLYIVVAMFVAGGIAGLAGMAEVSALHGRLRAGFSPGYGFSGFLISWLAGGSPLGIVTMSFVLAVVFSAGSLLQITQGVPFAAINVLMALILFVVLAKPRLLGRLS</sequence>
<accession>A0A410FTY7</accession>
<evidence type="ECO:0000256" key="4">
    <source>
        <dbReference type="ARBA" id="ARBA00022989"/>
    </source>
</evidence>
<dbReference type="PANTHER" id="PTHR47089">
    <property type="entry name" value="ABC TRANSPORTER, PERMEASE PROTEIN"/>
    <property type="match status" value="1"/>
</dbReference>
<gene>
    <name evidence="7" type="ORF">BIP78_0750</name>
</gene>
<dbReference type="PANTHER" id="PTHR47089:SF1">
    <property type="entry name" value="GUANOSINE ABC TRANSPORTER PERMEASE PROTEIN NUPP"/>
    <property type="match status" value="1"/>
</dbReference>
<feature type="transmembrane region" description="Helical" evidence="6">
    <location>
        <begin position="212"/>
        <end position="230"/>
    </location>
</feature>
<evidence type="ECO:0000256" key="2">
    <source>
        <dbReference type="ARBA" id="ARBA00022475"/>
    </source>
</evidence>
<feature type="transmembrane region" description="Helical" evidence="6">
    <location>
        <begin position="71"/>
        <end position="93"/>
    </location>
</feature>
<evidence type="ECO:0000313" key="8">
    <source>
        <dbReference type="Proteomes" id="UP000287233"/>
    </source>
</evidence>
<proteinExistence type="predicted"/>
<feature type="transmembrane region" description="Helical" evidence="6">
    <location>
        <begin position="335"/>
        <end position="353"/>
    </location>
</feature>
<dbReference type="CDD" id="cd06580">
    <property type="entry name" value="TM_PBP1_transp_TpRbsC_like"/>
    <property type="match status" value="1"/>
</dbReference>
<evidence type="ECO:0000256" key="3">
    <source>
        <dbReference type="ARBA" id="ARBA00022692"/>
    </source>
</evidence>
<keyword evidence="4 6" id="KW-1133">Transmembrane helix</keyword>
<organism evidence="7 8">
    <name type="scientific">Bipolaricaulis sibiricus</name>
    <dbReference type="NCBI Taxonomy" id="2501609"/>
    <lineage>
        <taxon>Bacteria</taxon>
        <taxon>Candidatus Bipolaricaulota</taxon>
        <taxon>Candidatus Bipolaricaulia</taxon>
        <taxon>Candidatus Bipolaricaulales</taxon>
        <taxon>Candidatus Bipolaricaulaceae</taxon>
        <taxon>Candidatus Bipolaricaulis</taxon>
    </lineage>
</organism>
<keyword evidence="3 6" id="KW-0812">Transmembrane</keyword>
<keyword evidence="2" id="KW-1003">Cell membrane</keyword>
<evidence type="ECO:0000313" key="7">
    <source>
        <dbReference type="EMBL" id="QAA76516.1"/>
    </source>
</evidence>
<feature type="transmembrane region" description="Helical" evidence="6">
    <location>
        <begin position="130"/>
        <end position="151"/>
    </location>
</feature>
<dbReference type="GO" id="GO:0005886">
    <property type="term" value="C:plasma membrane"/>
    <property type="evidence" value="ECO:0007669"/>
    <property type="project" value="UniProtKB-SubCell"/>
</dbReference>
<feature type="transmembrane region" description="Helical" evidence="6">
    <location>
        <begin position="33"/>
        <end position="51"/>
    </location>
</feature>
<feature type="transmembrane region" description="Helical" evidence="6">
    <location>
        <begin position="256"/>
        <end position="276"/>
    </location>
</feature>
<evidence type="ECO:0000256" key="6">
    <source>
        <dbReference type="SAM" id="Phobius"/>
    </source>
</evidence>
<feature type="transmembrane region" description="Helical" evidence="6">
    <location>
        <begin position="296"/>
        <end position="323"/>
    </location>
</feature>
<dbReference type="Pfam" id="PF02653">
    <property type="entry name" value="BPD_transp_2"/>
    <property type="match status" value="1"/>
</dbReference>
<keyword evidence="5 6" id="KW-0472">Membrane</keyword>
<name>A0A410FTY7_BIPS1</name>
<dbReference type="GO" id="GO:0022857">
    <property type="term" value="F:transmembrane transporter activity"/>
    <property type="evidence" value="ECO:0007669"/>
    <property type="project" value="InterPro"/>
</dbReference>
<comment type="subcellular location">
    <subcellularLocation>
        <location evidence="1">Cell membrane</location>
        <topology evidence="1">Multi-pass membrane protein</topology>
    </subcellularLocation>
</comment>
<evidence type="ECO:0000256" key="5">
    <source>
        <dbReference type="ARBA" id="ARBA00023136"/>
    </source>
</evidence>
<dbReference type="InterPro" id="IPR001851">
    <property type="entry name" value="ABC_transp_permease"/>
</dbReference>
<protein>
    <submittedName>
        <fullName evidence="7">Nucleoside ABC transporter, permease protein 1</fullName>
    </submittedName>
</protein>
<feature type="transmembrane region" description="Helical" evidence="6">
    <location>
        <begin position="105"/>
        <end position="124"/>
    </location>
</feature>